<dbReference type="GO" id="GO:0005737">
    <property type="term" value="C:cytoplasm"/>
    <property type="evidence" value="ECO:0007669"/>
    <property type="project" value="UniProtKB-SubCell"/>
</dbReference>
<evidence type="ECO:0000313" key="6">
    <source>
        <dbReference type="Proteomes" id="UP000595895"/>
    </source>
</evidence>
<dbReference type="Proteomes" id="UP000595895">
    <property type="component" value="Chromosome"/>
</dbReference>
<keyword evidence="3" id="KW-0173">Coenzyme A biosynthesis</keyword>
<accession>A0A7T7MCH9</accession>
<keyword evidence="6" id="KW-1185">Reference proteome</keyword>
<dbReference type="GO" id="GO:0015937">
    <property type="term" value="P:coenzyme A biosynthetic process"/>
    <property type="evidence" value="ECO:0007669"/>
    <property type="project" value="UniProtKB-UniRule"/>
</dbReference>
<dbReference type="Gene3D" id="3.40.50.300">
    <property type="entry name" value="P-loop containing nucleotide triphosphate hydrolases"/>
    <property type="match status" value="1"/>
</dbReference>
<dbReference type="GO" id="GO:0005524">
    <property type="term" value="F:ATP binding"/>
    <property type="evidence" value="ECO:0007669"/>
    <property type="project" value="UniProtKB-UniRule"/>
</dbReference>
<keyword evidence="3 5" id="KW-0808">Transferase</keyword>
<evidence type="ECO:0000256" key="1">
    <source>
        <dbReference type="ARBA" id="ARBA00022741"/>
    </source>
</evidence>
<organism evidence="5 6">
    <name type="scientific">Actinomyces weissii</name>
    <dbReference type="NCBI Taxonomy" id="675090"/>
    <lineage>
        <taxon>Bacteria</taxon>
        <taxon>Bacillati</taxon>
        <taxon>Actinomycetota</taxon>
        <taxon>Actinomycetes</taxon>
        <taxon>Actinomycetales</taxon>
        <taxon>Actinomycetaceae</taxon>
        <taxon>Actinomyces</taxon>
    </lineage>
</organism>
<dbReference type="InterPro" id="IPR001977">
    <property type="entry name" value="Depp_CoAkinase"/>
</dbReference>
<dbReference type="EC" id="2.7.1.24" evidence="3 4"/>
<evidence type="ECO:0000256" key="3">
    <source>
        <dbReference type="HAMAP-Rule" id="MF_00376"/>
    </source>
</evidence>
<comment type="function">
    <text evidence="3">Catalyzes the phosphorylation of the 3'-hydroxyl group of dephosphocoenzyme A to form coenzyme A.</text>
</comment>
<feature type="binding site" evidence="3">
    <location>
        <begin position="19"/>
        <end position="24"/>
    </location>
    <ligand>
        <name>ATP</name>
        <dbReference type="ChEBI" id="CHEBI:30616"/>
    </ligand>
</feature>
<keyword evidence="3 5" id="KW-0418">Kinase</keyword>
<dbReference type="HAMAP" id="MF_00376">
    <property type="entry name" value="Dephospho_CoA_kinase"/>
    <property type="match status" value="1"/>
</dbReference>
<evidence type="ECO:0000313" key="5">
    <source>
        <dbReference type="EMBL" id="QQM68357.1"/>
    </source>
</evidence>
<proteinExistence type="inferred from homology"/>
<dbReference type="InterPro" id="IPR027417">
    <property type="entry name" value="P-loop_NTPase"/>
</dbReference>
<dbReference type="PANTHER" id="PTHR10695">
    <property type="entry name" value="DEPHOSPHO-COA KINASE-RELATED"/>
    <property type="match status" value="1"/>
</dbReference>
<dbReference type="SUPFAM" id="SSF52540">
    <property type="entry name" value="P-loop containing nucleoside triphosphate hydrolases"/>
    <property type="match status" value="1"/>
</dbReference>
<dbReference type="CDD" id="cd02022">
    <property type="entry name" value="DPCK"/>
    <property type="match status" value="1"/>
</dbReference>
<dbReference type="Pfam" id="PF01121">
    <property type="entry name" value="CoaE"/>
    <property type="match status" value="1"/>
</dbReference>
<comment type="subcellular location">
    <subcellularLocation>
        <location evidence="3">Cytoplasm</location>
    </subcellularLocation>
</comment>
<keyword evidence="3" id="KW-0963">Cytoplasm</keyword>
<gene>
    <name evidence="3" type="primary">coaE</name>
    <name evidence="5" type="ORF">JG540_05565</name>
</gene>
<comment type="catalytic activity">
    <reaction evidence="3">
        <text>3'-dephospho-CoA + ATP = ADP + CoA + H(+)</text>
        <dbReference type="Rhea" id="RHEA:18245"/>
        <dbReference type="ChEBI" id="CHEBI:15378"/>
        <dbReference type="ChEBI" id="CHEBI:30616"/>
        <dbReference type="ChEBI" id="CHEBI:57287"/>
        <dbReference type="ChEBI" id="CHEBI:57328"/>
        <dbReference type="ChEBI" id="CHEBI:456216"/>
        <dbReference type="EC" id="2.7.1.24"/>
    </reaction>
</comment>
<dbReference type="NCBIfam" id="NF002879">
    <property type="entry name" value="PRK03333.1"/>
    <property type="match status" value="1"/>
</dbReference>
<dbReference type="PANTHER" id="PTHR10695:SF46">
    <property type="entry name" value="BIFUNCTIONAL COENZYME A SYNTHASE-RELATED"/>
    <property type="match status" value="1"/>
</dbReference>
<dbReference type="PROSITE" id="PS51219">
    <property type="entry name" value="DPCK"/>
    <property type="match status" value="1"/>
</dbReference>
<dbReference type="KEGG" id="awe:JG540_05565"/>
<evidence type="ECO:0000256" key="4">
    <source>
        <dbReference type="NCBIfam" id="TIGR00152"/>
    </source>
</evidence>
<keyword evidence="1 3" id="KW-0547">Nucleotide-binding</keyword>
<dbReference type="AlphaFoldDB" id="A0A7T7MCH9"/>
<dbReference type="UniPathway" id="UPA00241">
    <property type="reaction ID" value="UER00356"/>
</dbReference>
<protein>
    <recommendedName>
        <fullName evidence="3 4">Dephospho-CoA kinase</fullName>
        <ecNumber evidence="3 4">2.7.1.24</ecNumber>
    </recommendedName>
    <alternativeName>
        <fullName evidence="3">Dephosphocoenzyme A kinase</fullName>
    </alternativeName>
</protein>
<dbReference type="GO" id="GO:0004140">
    <property type="term" value="F:dephospho-CoA kinase activity"/>
    <property type="evidence" value="ECO:0007669"/>
    <property type="project" value="UniProtKB-UniRule"/>
</dbReference>
<dbReference type="NCBIfam" id="TIGR00152">
    <property type="entry name" value="dephospho-CoA kinase"/>
    <property type="match status" value="1"/>
</dbReference>
<evidence type="ECO:0000256" key="2">
    <source>
        <dbReference type="ARBA" id="ARBA00022840"/>
    </source>
</evidence>
<sequence length="216" mass="23484">MEAAQQQRALLVGLTGGIGSGKTTVARMLADKGALVVDADVVARQVLEPGQPALEEVRQAFGTQVLQEDGTLDRHALAQLVFADTAARSRLESITLPRVAQEAWRRLAQARPGQVAVYDVPLLVEKQMQSQFDLVVVVEAGKEQRLQRLAARGLSREDSLARMASQASDAQRRAASDVVLRNSAGLERLGEQVERLWRQLTVTDGEAVVQRAAKPM</sequence>
<name>A0A7T7MCH9_9ACTO</name>
<keyword evidence="2 3" id="KW-0067">ATP-binding</keyword>
<dbReference type="EMBL" id="CP066802">
    <property type="protein sequence ID" value="QQM68357.1"/>
    <property type="molecule type" value="Genomic_DNA"/>
</dbReference>
<comment type="similarity">
    <text evidence="3">Belongs to the CoaE family.</text>
</comment>
<reference evidence="5 6" key="1">
    <citation type="submission" date="2020-12" db="EMBL/GenBank/DDBJ databases">
        <authorList>
            <person name="Zhou J."/>
        </authorList>
    </citation>
    <scope>NUCLEOTIDE SEQUENCE [LARGE SCALE GENOMIC DNA]</scope>
    <source>
        <strain evidence="5 6">CCUG 61299</strain>
    </source>
</reference>
<comment type="pathway">
    <text evidence="3">Cofactor biosynthesis; coenzyme A biosynthesis; CoA from (R)-pantothenate: step 5/5.</text>
</comment>